<organism evidence="4 5">
    <name type="scientific">Acetobacter nitrogenifigens DSM 23921 = NBRC 105050</name>
    <dbReference type="NCBI Taxonomy" id="1120919"/>
    <lineage>
        <taxon>Bacteria</taxon>
        <taxon>Pseudomonadati</taxon>
        <taxon>Pseudomonadota</taxon>
        <taxon>Alphaproteobacteria</taxon>
        <taxon>Acetobacterales</taxon>
        <taxon>Acetobacteraceae</taxon>
        <taxon>Acetobacter</taxon>
    </lineage>
</organism>
<dbReference type="Gene3D" id="3.40.50.12140">
    <property type="entry name" value="Domain of unknown function DUF4159"/>
    <property type="match status" value="1"/>
</dbReference>
<dbReference type="InterPro" id="IPR025297">
    <property type="entry name" value="DUF4159"/>
</dbReference>
<dbReference type="Pfam" id="PF07584">
    <property type="entry name" value="BatA"/>
    <property type="match status" value="1"/>
</dbReference>
<dbReference type="Proteomes" id="UP000321635">
    <property type="component" value="Unassembled WGS sequence"/>
</dbReference>
<dbReference type="CDD" id="cd03143">
    <property type="entry name" value="A4_beta-galactosidase_middle_domain"/>
    <property type="match status" value="1"/>
</dbReference>
<dbReference type="Pfam" id="PF13709">
    <property type="entry name" value="DUF4159"/>
    <property type="match status" value="1"/>
</dbReference>
<dbReference type="STRING" id="1120919.GCA_000429165_02315"/>
<feature type="region of interest" description="Disordered" evidence="1">
    <location>
        <begin position="452"/>
        <end position="474"/>
    </location>
</feature>
<dbReference type="InterPro" id="IPR029062">
    <property type="entry name" value="Class_I_gatase-like"/>
</dbReference>
<evidence type="ECO:0000259" key="2">
    <source>
        <dbReference type="Pfam" id="PF07584"/>
    </source>
</evidence>
<protein>
    <submittedName>
        <fullName evidence="4">Uncharacterized protein</fullName>
    </submittedName>
</protein>
<feature type="region of interest" description="Disordered" evidence="1">
    <location>
        <begin position="747"/>
        <end position="781"/>
    </location>
</feature>
<dbReference type="Gene3D" id="3.40.50.880">
    <property type="match status" value="1"/>
</dbReference>
<dbReference type="PANTHER" id="PTHR37464:SF1">
    <property type="entry name" value="BLL2463 PROTEIN"/>
    <property type="match status" value="1"/>
</dbReference>
<name>A0A511XA91_9PROT</name>
<dbReference type="EMBL" id="BJYF01000008">
    <property type="protein sequence ID" value="GEN59858.1"/>
    <property type="molecule type" value="Genomic_DNA"/>
</dbReference>
<dbReference type="InterPro" id="IPR024163">
    <property type="entry name" value="Aerotolerance_reg_N"/>
</dbReference>
<evidence type="ECO:0000313" key="5">
    <source>
        <dbReference type="Proteomes" id="UP000321635"/>
    </source>
</evidence>
<reference evidence="4 5" key="1">
    <citation type="submission" date="2019-07" db="EMBL/GenBank/DDBJ databases">
        <title>Whole genome shotgun sequence of Acetobacter nitrogenifigens NBRC 105050.</title>
        <authorList>
            <person name="Hosoyama A."/>
            <person name="Uohara A."/>
            <person name="Ohji S."/>
            <person name="Ichikawa N."/>
        </authorList>
    </citation>
    <scope>NUCLEOTIDE SEQUENCE [LARGE SCALE GENOMIC DNA]</scope>
    <source>
        <strain evidence="4 5">NBRC 105050</strain>
    </source>
</reference>
<dbReference type="NCBIfam" id="TIGR02226">
    <property type="entry name" value="two_anch"/>
    <property type="match status" value="1"/>
</dbReference>
<evidence type="ECO:0000259" key="3">
    <source>
        <dbReference type="Pfam" id="PF13709"/>
    </source>
</evidence>
<evidence type="ECO:0000256" key="1">
    <source>
        <dbReference type="SAM" id="MobiDB-lite"/>
    </source>
</evidence>
<proteinExistence type="predicted"/>
<comment type="caution">
    <text evidence="4">The sequence shown here is derived from an EMBL/GenBank/DDBJ whole genome shotgun (WGS) entry which is preliminary data.</text>
</comment>
<sequence length="1038" mass="107462">MVFTAPALLAALALLPAIWWLLRARPPAPRRIVFPPVRLLLRLRQERNDAATPPVWLLALRIAAATLLILGFADPVRPGNPMPLPGSGALLLAIDDGVMSASSWPERVTAARMVLSAAAHGGRPVILLRTADRDILAAAHSASGASKVGAQPASLSPASAARAAALLEAARPAPWPIDRAAAALALRNLRDAGISVGGIVYISDGVATPVVVPPAQADSKGAKESAAHADQAFAEALRNLASVQEIRIKDGSPVVLVPRRGGVSSENQPAPESVPANKTGETNPSGEANVVATVVIVPDNAPRLLRIRAHAQDGGTIGLSEVTAPAFAREVPVPLALPAAMRNRIDMVTVDGVPSAAAALLLDEGDRVRPVGIISVGVSDTPLVGPLFYLRRALAPNADIREGSVSSLLSQPLSVMIAPDGALADSATRKRVADWVRGGGVLIRFAGRTLTGGGDDTPAADSAEEPPNAPAETISESLLPVPLMANARQLGGAMSWGKPQPLAPFASTSPFHGLPVSTDVSVSRQVLARPASDLGDHSWARLADGTPLVTHAALGKGDVILFHVTATADWSNLPLSGLFVSMLERLIEHANGVDAPSDDAMLSPVLTLDGDGALGPPPPFARGLAANRFGTETVSPEHPPGLYGARADRRALNVGDTIRRLDPLTPTGALTDPTGHRPDHAYGPTLIALALALLCVDAVWTLALRGGALLRVRALTRGRRSSGSQVLRCSILIVGGLGALSVTGESASFAQSPEPPSSAPLSSDSPVTNPTSPRPISSVPATAPGVANVPVPQAALETRLAYVLTGDSEVDTVSQEGLQGLSTYVNARTSAVLGHPDGVRPGTDDLSYYPLLYWPVTANAQTTPAMTAALTSFMAHGGIIVIDTQGVDPASAPRQSASGDDEASFAGEAPGAAAALRRVTAGLPIPPLTKLDDHHVLAHTFYLLHDFPGRYAGQPVWVAREGEAENDDVSPVIIGAADWAHVWALDADGNAPFAAIPGGDEQRRTAYRFGVNAVIYALTGNYKADQVHVPAILKRLGQ</sequence>
<gene>
    <name evidence="4" type="ORF">ANI02nite_17420</name>
</gene>
<accession>A0A511XA91</accession>
<feature type="domain" description="Aerotolerance regulator N-terminal" evidence="2">
    <location>
        <begin position="1"/>
        <end position="75"/>
    </location>
</feature>
<evidence type="ECO:0000313" key="4">
    <source>
        <dbReference type="EMBL" id="GEN59858.1"/>
    </source>
</evidence>
<dbReference type="InterPro" id="IPR011933">
    <property type="entry name" value="Double_TM_dom"/>
</dbReference>
<keyword evidence="5" id="KW-1185">Reference proteome</keyword>
<feature type="domain" description="DUF4159" evidence="3">
    <location>
        <begin position="799"/>
        <end position="1018"/>
    </location>
</feature>
<dbReference type="PANTHER" id="PTHR37464">
    <property type="entry name" value="BLL2463 PROTEIN"/>
    <property type="match status" value="1"/>
</dbReference>
<feature type="region of interest" description="Disordered" evidence="1">
    <location>
        <begin position="259"/>
        <end position="285"/>
    </location>
</feature>
<dbReference type="OrthoDB" id="9773014at2"/>
<dbReference type="RefSeq" id="WP_026399337.1">
    <property type="nucleotide sequence ID" value="NZ_BAPG01000120.1"/>
</dbReference>
<dbReference type="AlphaFoldDB" id="A0A511XA91"/>